<feature type="compositionally biased region" description="Polar residues" evidence="7">
    <location>
        <begin position="378"/>
        <end position="393"/>
    </location>
</feature>
<dbReference type="HOGENOM" id="CLU_361811_0_0_1"/>
<evidence type="ECO:0000313" key="10">
    <source>
        <dbReference type="EnsemblMetazoa" id="HelroP193739"/>
    </source>
</evidence>
<feature type="compositionally biased region" description="Polar residues" evidence="7">
    <location>
        <begin position="760"/>
        <end position="773"/>
    </location>
</feature>
<gene>
    <name evidence="10" type="primary">20212756</name>
    <name evidence="9" type="ORF">HELRODRAFT_193739</name>
</gene>
<reference evidence="10" key="3">
    <citation type="submission" date="2015-06" db="UniProtKB">
        <authorList>
            <consortium name="EnsemblMetazoa"/>
        </authorList>
    </citation>
    <scope>IDENTIFICATION</scope>
</reference>
<dbReference type="OrthoDB" id="7331812at2759"/>
<evidence type="ECO:0000259" key="8">
    <source>
        <dbReference type="Pfam" id="PF16563"/>
    </source>
</evidence>
<evidence type="ECO:0000256" key="2">
    <source>
        <dbReference type="ARBA" id="ARBA00023015"/>
    </source>
</evidence>
<keyword evidence="4" id="KW-0804">Transcription</keyword>
<feature type="domain" description="Transcriptional repressor p66 coiled-coil MBD2-interaction" evidence="8">
    <location>
        <begin position="239"/>
        <end position="271"/>
    </location>
</feature>
<dbReference type="InterPro" id="IPR040386">
    <property type="entry name" value="P66"/>
</dbReference>
<feature type="region of interest" description="Disordered" evidence="7">
    <location>
        <begin position="1"/>
        <end position="23"/>
    </location>
</feature>
<dbReference type="EMBL" id="AMQM01007053">
    <property type="status" value="NOT_ANNOTATED_CDS"/>
    <property type="molecule type" value="Genomic_DNA"/>
</dbReference>
<dbReference type="PANTHER" id="PTHR13455:SF7">
    <property type="entry name" value="SIMJANG, ISOFORM E"/>
    <property type="match status" value="1"/>
</dbReference>
<reference evidence="11" key="1">
    <citation type="submission" date="2012-12" db="EMBL/GenBank/DDBJ databases">
        <authorList>
            <person name="Hellsten U."/>
            <person name="Grimwood J."/>
            <person name="Chapman J.A."/>
            <person name="Shapiro H."/>
            <person name="Aerts A."/>
            <person name="Otillar R.P."/>
            <person name="Terry A.Y."/>
            <person name="Boore J.L."/>
            <person name="Simakov O."/>
            <person name="Marletaz F."/>
            <person name="Cho S.-J."/>
            <person name="Edsinger-Gonzales E."/>
            <person name="Havlak P."/>
            <person name="Kuo D.-H."/>
            <person name="Larsson T."/>
            <person name="Lv J."/>
            <person name="Arendt D."/>
            <person name="Savage R."/>
            <person name="Osoegawa K."/>
            <person name="de Jong P."/>
            <person name="Lindberg D.R."/>
            <person name="Seaver E.C."/>
            <person name="Weisblat D.A."/>
            <person name="Putnam N.H."/>
            <person name="Grigoriev I.V."/>
            <person name="Rokhsar D.S."/>
        </authorList>
    </citation>
    <scope>NUCLEOTIDE SEQUENCE</scope>
</reference>
<sequence>MEWQDYKTKTYNNNNNNNASNKRSREDFSYFDFENQFNHKKVHMDPALLAASSSSLASTPSSLYSSFLDPYAFMFHSGLTAPSNSTNNGLNSSKKPFNPMADELLYSQFLPNFPGMNDLARMFQEQTSEFALNLSKKFPDFKNLNAMNSSNPTFSKSSSTSQSSSSSATKSDSLPIDLSRRTQSTDDKKHNKNNVDSCLNNSSLSSSNNVANTSNNNAINNSNNSFKEKKERRLMFRSEQDKNKTLKMLKNELKSEESKLLLLKLIKRSQIVFSHNLKTVSSNMPLSTTTTTTTTSSSSSTSTSTSSCNHVSTSKHHSTTRSKSSPDVPGKVPASDSSHKTNSSHYQSNHSTNKHSTAPYNNNNNNNNSTNNNHNKHSLQATNHFNAPSTTLGATYGSTTNAASLQSVVGSSGSRSGTPLQHTTSSITSSTASIVETASQKQAAAKQALRKQLEKTLLQIPLPKPPLSELNFIPNASSVEFVGLMGLEEVVKYIIDEQTGNVYDQFDMNKYIFNPFKCVQCSTDFTAVWKRDKPGSKSVICERCVTFNQKRSLKHEHTNRLKNAFHKAMQQEQEIDKIYSSSSVSPSPTTFLTTSINSASTLNQPLLSTSTALNNTFLAPSPGPSTSSTSTSLLSSSKNPFSYDALQRLAMADLASLTPLFSLPPSLWSSQNFPLGFPPNSAAIAAAQALSQQLFPFPGMLPKSDLTSAHKQFSMFDMMSNSRNNTSNGGAGSSGGGGGGGGAGSCGSGGGGSGGAGNSKQNTQSGSPLQWRS</sequence>
<protein>
    <recommendedName>
        <fullName evidence="8">Transcriptional repressor p66 coiled-coil MBD2-interaction domain-containing protein</fullName>
    </recommendedName>
</protein>
<dbReference type="Gene3D" id="6.10.250.1650">
    <property type="match status" value="1"/>
</dbReference>
<dbReference type="KEGG" id="hro:HELRODRAFT_193739"/>
<dbReference type="EnsemblMetazoa" id="HelroT193739">
    <property type="protein sequence ID" value="HelroP193739"/>
    <property type="gene ID" value="HelroG193739"/>
</dbReference>
<feature type="compositionally biased region" description="Basic and acidic residues" evidence="7">
    <location>
        <begin position="178"/>
        <end position="189"/>
    </location>
</feature>
<evidence type="ECO:0000256" key="6">
    <source>
        <dbReference type="SAM" id="Coils"/>
    </source>
</evidence>
<organism evidence="10 11">
    <name type="scientific">Helobdella robusta</name>
    <name type="common">Californian leech</name>
    <dbReference type="NCBI Taxonomy" id="6412"/>
    <lineage>
        <taxon>Eukaryota</taxon>
        <taxon>Metazoa</taxon>
        <taxon>Spiralia</taxon>
        <taxon>Lophotrochozoa</taxon>
        <taxon>Annelida</taxon>
        <taxon>Clitellata</taxon>
        <taxon>Hirudinea</taxon>
        <taxon>Rhynchobdellida</taxon>
        <taxon>Glossiphoniidae</taxon>
        <taxon>Helobdella</taxon>
    </lineage>
</organism>
<dbReference type="InterPro" id="IPR032346">
    <property type="entry name" value="P66_CC"/>
</dbReference>
<keyword evidence="2" id="KW-0805">Transcription regulation</keyword>
<evidence type="ECO:0000313" key="9">
    <source>
        <dbReference type="EMBL" id="ESN94845.1"/>
    </source>
</evidence>
<feature type="compositionally biased region" description="Low complexity" evidence="7">
    <location>
        <begin position="194"/>
        <end position="225"/>
    </location>
</feature>
<keyword evidence="5" id="KW-0539">Nucleus</keyword>
<dbReference type="Pfam" id="PF16563">
    <property type="entry name" value="P66_CC"/>
    <property type="match status" value="1"/>
</dbReference>
<comment type="subcellular location">
    <subcellularLocation>
        <location evidence="1">Nucleus</location>
    </subcellularLocation>
</comment>
<keyword evidence="11" id="KW-1185">Reference proteome</keyword>
<dbReference type="Proteomes" id="UP000015101">
    <property type="component" value="Unassembled WGS sequence"/>
</dbReference>
<dbReference type="InParanoid" id="T1FVB0"/>
<dbReference type="GO" id="GO:0016581">
    <property type="term" value="C:NuRD complex"/>
    <property type="evidence" value="ECO:0000318"/>
    <property type="project" value="GO_Central"/>
</dbReference>
<feature type="compositionally biased region" description="Low complexity" evidence="7">
    <location>
        <begin position="287"/>
        <end position="307"/>
    </location>
</feature>
<evidence type="ECO:0000256" key="1">
    <source>
        <dbReference type="ARBA" id="ARBA00004123"/>
    </source>
</evidence>
<evidence type="ECO:0000256" key="7">
    <source>
        <dbReference type="SAM" id="MobiDB-lite"/>
    </source>
</evidence>
<evidence type="ECO:0000313" key="11">
    <source>
        <dbReference type="Proteomes" id="UP000015101"/>
    </source>
</evidence>
<feature type="region of interest" description="Disordered" evidence="7">
    <location>
        <begin position="149"/>
        <end position="231"/>
    </location>
</feature>
<name>T1FVB0_HELRO</name>
<feature type="region of interest" description="Disordered" evidence="7">
    <location>
        <begin position="282"/>
        <end position="393"/>
    </location>
</feature>
<dbReference type="STRING" id="6412.T1FVB0"/>
<keyword evidence="3 6" id="KW-0175">Coiled coil</keyword>
<evidence type="ECO:0000256" key="5">
    <source>
        <dbReference type="ARBA" id="ARBA00023242"/>
    </source>
</evidence>
<dbReference type="GeneID" id="20212756"/>
<feature type="compositionally biased region" description="Gly residues" evidence="7">
    <location>
        <begin position="729"/>
        <end position="757"/>
    </location>
</feature>
<feature type="region of interest" description="Disordered" evidence="7">
    <location>
        <begin position="407"/>
        <end position="428"/>
    </location>
</feature>
<feature type="region of interest" description="Disordered" evidence="7">
    <location>
        <begin position="719"/>
        <end position="773"/>
    </location>
</feature>
<reference evidence="9 11" key="2">
    <citation type="journal article" date="2013" name="Nature">
        <title>Insights into bilaterian evolution from three spiralian genomes.</title>
        <authorList>
            <person name="Simakov O."/>
            <person name="Marletaz F."/>
            <person name="Cho S.J."/>
            <person name="Edsinger-Gonzales E."/>
            <person name="Havlak P."/>
            <person name="Hellsten U."/>
            <person name="Kuo D.H."/>
            <person name="Larsson T."/>
            <person name="Lv J."/>
            <person name="Arendt D."/>
            <person name="Savage R."/>
            <person name="Osoegawa K."/>
            <person name="de Jong P."/>
            <person name="Grimwood J."/>
            <person name="Chapman J.A."/>
            <person name="Shapiro H."/>
            <person name="Aerts A."/>
            <person name="Otillar R.P."/>
            <person name="Terry A.Y."/>
            <person name="Boore J.L."/>
            <person name="Grigoriev I.V."/>
            <person name="Lindberg D.R."/>
            <person name="Seaver E.C."/>
            <person name="Weisblat D.A."/>
            <person name="Putnam N.H."/>
            <person name="Rokhsar D.S."/>
        </authorList>
    </citation>
    <scope>NUCLEOTIDE SEQUENCE</scope>
</reference>
<dbReference type="RefSeq" id="XP_009026981.1">
    <property type="nucleotide sequence ID" value="XM_009028733.1"/>
</dbReference>
<evidence type="ECO:0000256" key="3">
    <source>
        <dbReference type="ARBA" id="ARBA00023054"/>
    </source>
</evidence>
<dbReference type="GO" id="GO:0000122">
    <property type="term" value="P:negative regulation of transcription by RNA polymerase II"/>
    <property type="evidence" value="ECO:0000318"/>
    <property type="project" value="GO_Central"/>
</dbReference>
<dbReference type="eggNOG" id="KOG3740">
    <property type="taxonomic scope" value="Eukaryota"/>
</dbReference>
<dbReference type="PANTHER" id="PTHR13455">
    <property type="entry name" value="TRANSCRIPTIONAL REPRESSOR P66-RELATED"/>
    <property type="match status" value="1"/>
</dbReference>
<dbReference type="EMBL" id="KB097558">
    <property type="protein sequence ID" value="ESN94845.1"/>
    <property type="molecule type" value="Genomic_DNA"/>
</dbReference>
<accession>T1FVB0</accession>
<proteinExistence type="predicted"/>
<feature type="compositionally biased region" description="Polar residues" evidence="7">
    <location>
        <begin position="340"/>
        <end position="360"/>
    </location>
</feature>
<feature type="compositionally biased region" description="Low complexity" evidence="7">
    <location>
        <begin position="149"/>
        <end position="173"/>
    </location>
</feature>
<feature type="coiled-coil region" evidence="6">
    <location>
        <begin position="239"/>
        <end position="266"/>
    </location>
</feature>
<feature type="compositionally biased region" description="Low complexity" evidence="7">
    <location>
        <begin position="361"/>
        <end position="373"/>
    </location>
</feature>
<dbReference type="CTD" id="20212756"/>
<dbReference type="AlphaFoldDB" id="T1FVB0"/>
<evidence type="ECO:0000256" key="4">
    <source>
        <dbReference type="ARBA" id="ARBA00023163"/>
    </source>
</evidence>